<sequence>MHILFFSDHHPDSLGGVQTSLILQKKYLERAGHKVTVVAARRYRRKRNLTDLIEVPSLPLPPTGAYSIQPSLHLAFRKAEKDLAELAVPVDVVHIQADVWNAILGAKWAIDHKLPLVQTMHTNLQVAFDHNAGKAGGRTVGRILNRWASTFLDQPMPENATSLWAFQKQIAQHSNYIASPSGHYNRELIKQGVTDKAFVFPNGVDDDVVEGVTHDWQEASTRTLKFIWAGRFSSEKRIVEFLEAYAKADLKNVTLDIYGSGQLEAFVRLQVKQLGLSKTVHVRGRLPHKQLVATFATADLVAQSSIGFETQGMTVYEAIAVGTPVFVVDPLIAGELPAENVWLSKKPSIDEMARTLKRAAADIRAGNAKRADDTGEWSVLQSKLTARMIKVYEKAIAEGAKALNR</sequence>
<organism evidence="4">
    <name type="scientific">freshwater metagenome</name>
    <dbReference type="NCBI Taxonomy" id="449393"/>
    <lineage>
        <taxon>unclassified sequences</taxon>
        <taxon>metagenomes</taxon>
        <taxon>ecological metagenomes</taxon>
    </lineage>
</organism>
<evidence type="ECO:0000313" key="4">
    <source>
        <dbReference type="EMBL" id="CAB4610112.1"/>
    </source>
</evidence>
<dbReference type="InterPro" id="IPR001296">
    <property type="entry name" value="Glyco_trans_1"/>
</dbReference>
<dbReference type="PANTHER" id="PTHR45947">
    <property type="entry name" value="SULFOQUINOVOSYL TRANSFERASE SQD2"/>
    <property type="match status" value="1"/>
</dbReference>
<dbReference type="EMBL" id="CAEZUW010000040">
    <property type="protein sequence ID" value="CAB4610112.1"/>
    <property type="molecule type" value="Genomic_DNA"/>
</dbReference>
<proteinExistence type="predicted"/>
<evidence type="ECO:0000259" key="1">
    <source>
        <dbReference type="Pfam" id="PF00534"/>
    </source>
</evidence>
<feature type="domain" description="Glycosyltransferase subfamily 4-like N-terminal" evidence="2">
    <location>
        <begin position="15"/>
        <end position="207"/>
    </location>
</feature>
<evidence type="ECO:0000259" key="2">
    <source>
        <dbReference type="Pfam" id="PF13439"/>
    </source>
</evidence>
<dbReference type="Pfam" id="PF13439">
    <property type="entry name" value="Glyco_transf_4"/>
    <property type="match status" value="1"/>
</dbReference>
<dbReference type="InterPro" id="IPR028098">
    <property type="entry name" value="Glyco_trans_4-like_N"/>
</dbReference>
<dbReference type="InterPro" id="IPR050194">
    <property type="entry name" value="Glycosyltransferase_grp1"/>
</dbReference>
<dbReference type="EMBL" id="CAEZSH010000122">
    <property type="protein sequence ID" value="CAB4544336.1"/>
    <property type="molecule type" value="Genomic_DNA"/>
</dbReference>
<gene>
    <name evidence="3" type="ORF">UFOPK1410_00865</name>
    <name evidence="4" type="ORF">UFOPK1855_00359</name>
</gene>
<evidence type="ECO:0000313" key="3">
    <source>
        <dbReference type="EMBL" id="CAB4544336.1"/>
    </source>
</evidence>
<dbReference type="Gene3D" id="3.40.50.2000">
    <property type="entry name" value="Glycogen Phosphorylase B"/>
    <property type="match status" value="2"/>
</dbReference>
<dbReference type="SUPFAM" id="SSF53756">
    <property type="entry name" value="UDP-Glycosyltransferase/glycogen phosphorylase"/>
    <property type="match status" value="1"/>
</dbReference>
<protein>
    <submittedName>
        <fullName evidence="4">Unannotated protein</fullName>
    </submittedName>
</protein>
<accession>A0A6J6H8S5</accession>
<feature type="domain" description="Glycosyl transferase family 1" evidence="1">
    <location>
        <begin position="222"/>
        <end position="362"/>
    </location>
</feature>
<dbReference type="Pfam" id="PF00534">
    <property type="entry name" value="Glycos_transf_1"/>
    <property type="match status" value="1"/>
</dbReference>
<dbReference type="PANTHER" id="PTHR45947:SF3">
    <property type="entry name" value="SULFOQUINOVOSYL TRANSFERASE SQD2"/>
    <property type="match status" value="1"/>
</dbReference>
<name>A0A6J6H8S5_9ZZZZ</name>
<reference evidence="4" key="1">
    <citation type="submission" date="2020-05" db="EMBL/GenBank/DDBJ databases">
        <authorList>
            <person name="Chiriac C."/>
            <person name="Salcher M."/>
            <person name="Ghai R."/>
            <person name="Kavagutti S V."/>
        </authorList>
    </citation>
    <scope>NUCLEOTIDE SEQUENCE</scope>
</reference>
<dbReference type="AlphaFoldDB" id="A0A6J6H8S5"/>
<dbReference type="GO" id="GO:0016757">
    <property type="term" value="F:glycosyltransferase activity"/>
    <property type="evidence" value="ECO:0007669"/>
    <property type="project" value="InterPro"/>
</dbReference>